<dbReference type="Gene3D" id="3.40.50.2000">
    <property type="entry name" value="Glycogen Phosphorylase B"/>
    <property type="match status" value="1"/>
</dbReference>
<name>A0A511QDL7_9VIBR</name>
<dbReference type="GO" id="GO:0016740">
    <property type="term" value="F:transferase activity"/>
    <property type="evidence" value="ECO:0007669"/>
    <property type="project" value="UniProtKB-KW"/>
</dbReference>
<protein>
    <submittedName>
        <fullName evidence="1">Glycosyl transferase</fullName>
    </submittedName>
</protein>
<gene>
    <name evidence="1" type="ORF">VSA01S_15170</name>
</gene>
<evidence type="ECO:0000313" key="1">
    <source>
        <dbReference type="EMBL" id="GEM75405.1"/>
    </source>
</evidence>
<dbReference type="RefSeq" id="WP_039982750.1">
    <property type="nucleotide sequence ID" value="NZ_BAOJ01000135.1"/>
</dbReference>
<proteinExistence type="predicted"/>
<organism evidence="1 2">
    <name type="scientific">Vibrio sagamiensis NBRC 104589</name>
    <dbReference type="NCBI Taxonomy" id="1219064"/>
    <lineage>
        <taxon>Bacteria</taxon>
        <taxon>Pseudomonadati</taxon>
        <taxon>Pseudomonadota</taxon>
        <taxon>Gammaproteobacteria</taxon>
        <taxon>Vibrionales</taxon>
        <taxon>Vibrionaceae</taxon>
        <taxon>Vibrio</taxon>
    </lineage>
</organism>
<dbReference type="AlphaFoldDB" id="A0A511QDL7"/>
<dbReference type="OrthoDB" id="9769600at2"/>
<dbReference type="SUPFAM" id="SSF53756">
    <property type="entry name" value="UDP-Glycosyltransferase/glycogen phosphorylase"/>
    <property type="match status" value="1"/>
</dbReference>
<accession>A0A511QDL7</accession>
<comment type="caution">
    <text evidence="1">The sequence shown here is derived from an EMBL/GenBank/DDBJ whole genome shotgun (WGS) entry which is preliminary data.</text>
</comment>
<evidence type="ECO:0000313" key="2">
    <source>
        <dbReference type="Proteomes" id="UP000321922"/>
    </source>
</evidence>
<dbReference type="Pfam" id="PF13692">
    <property type="entry name" value="Glyco_trans_1_4"/>
    <property type="match status" value="1"/>
</dbReference>
<dbReference type="Proteomes" id="UP000321922">
    <property type="component" value="Unassembled WGS sequence"/>
</dbReference>
<sequence>MTDIVVFGEDFGGLPSSTQHIIKKLAFNHRILWINSIGLRQPKFNIKDAKRLSSKLVSFMTNKKVSFQKTSYQSTLDTSISDEKNLAHSFKNIEVVNLLTIPAPNTKWARYIATKMMQTQLVPILKSLNFINPVYWTSLPTAVDICLAMNARATIYYCGDDFGSLAGVDHEVVLKHEKLLIENADLIFCASDELTLSFPKEKTVTLYHGVDYNLFSKPAIRANDLPPSSRKILGFYGSISNWLDYELIEQVAIRAKDWDLVFIGQNERHQNHLPQLSNIYYLGPRPHNHLPSYSQHWDASWLPFVNNAQINACNPLKLLEYLCVGKPIISTPFPALNPYIDMINIANDADGVCHNLNHLVPPPKSVQGVLENASWQSVAAKVDQLVREL</sequence>
<dbReference type="EMBL" id="BJXJ01000012">
    <property type="protein sequence ID" value="GEM75405.1"/>
    <property type="molecule type" value="Genomic_DNA"/>
</dbReference>
<keyword evidence="2" id="KW-1185">Reference proteome</keyword>
<reference evidence="1 2" key="1">
    <citation type="submission" date="2019-07" db="EMBL/GenBank/DDBJ databases">
        <title>Whole genome shotgun sequence of Vibrio sagamiensis NBRC 104589.</title>
        <authorList>
            <person name="Hosoyama A."/>
            <person name="Uohara A."/>
            <person name="Ohji S."/>
            <person name="Ichikawa N."/>
        </authorList>
    </citation>
    <scope>NUCLEOTIDE SEQUENCE [LARGE SCALE GENOMIC DNA]</scope>
    <source>
        <strain evidence="1 2">NBRC 104589</strain>
    </source>
</reference>
<dbReference type="Gene3D" id="3.40.50.11010">
    <property type="match status" value="1"/>
</dbReference>
<keyword evidence="1" id="KW-0808">Transferase</keyword>